<dbReference type="AlphaFoldDB" id="A0A0F4V3M2"/>
<proteinExistence type="predicted"/>
<keyword evidence="2" id="KW-0001">2Fe-2S</keyword>
<evidence type="ECO:0000259" key="8">
    <source>
        <dbReference type="PROSITE" id="PS51296"/>
    </source>
</evidence>
<keyword evidence="5" id="KW-0408">Iron</keyword>
<evidence type="ECO:0000256" key="2">
    <source>
        <dbReference type="ARBA" id="ARBA00022714"/>
    </source>
</evidence>
<evidence type="ECO:0000256" key="1">
    <source>
        <dbReference type="ARBA" id="ARBA00001962"/>
    </source>
</evidence>
<dbReference type="PANTHER" id="PTHR43756:SF5">
    <property type="entry name" value="CHOLINE MONOOXYGENASE, CHLOROPLASTIC"/>
    <property type="match status" value="1"/>
</dbReference>
<sequence length="389" mass="44858">MQSFQTRKQQSPVDGWDHQDPEEAFTLPSRYFFDETLFKAERDNIFMHAWHVAGHVSEFAEPGQYVVTDLFDQSVVVAKNRQGQIHAFHNVCQHRGNRLLEERRGTTGGVVRCAYHSWCYEMDGSLRSAPRCEKMKNFELQQFNIPQIRTEELGGFIYFNLDPAAPSLRDLFPGADEEMRRVFPDLANMRLIEEQDVIVPANWKVIMDNSIEGYHFKLSGPCHIDLAKLIDFKGYQLTKRDNWWTYVAPANLSVTEAYGVPLKSQVNPNECFFNIGMWPNNTFYTFPFSEFLGSFIMIPLDAERSLLRFGYYSTNTETAAVTESCMKWMNEDLGPEDIALNISVQKGLHSLGYDQGRYMIDAQRSNESEHLVHHFHRLVFNGIHGPSAI</sequence>
<comment type="caution">
    <text evidence="9">The sequence shown here is derived from an EMBL/GenBank/DDBJ whole genome shotgun (WGS) entry which is preliminary data.</text>
</comment>
<dbReference type="Pfam" id="PF00355">
    <property type="entry name" value="Rieske"/>
    <property type="match status" value="1"/>
</dbReference>
<gene>
    <name evidence="9" type="ORF">VD17_24390</name>
</gene>
<dbReference type="CDD" id="cd03469">
    <property type="entry name" value="Rieske_RO_Alpha_N"/>
    <property type="match status" value="1"/>
</dbReference>
<reference evidence="9 10" key="1">
    <citation type="submission" date="2015-03" db="EMBL/GenBank/DDBJ databases">
        <title>Comparative genomics of Pseudomonas insights into diversity of traits involved in vanlence and defense.</title>
        <authorList>
            <person name="Qin Y."/>
        </authorList>
    </citation>
    <scope>NUCLEOTIDE SEQUENCE [LARGE SCALE GENOMIC DNA]</scope>
    <source>
        <strain evidence="9 10">H24</strain>
    </source>
</reference>
<dbReference type="Pfam" id="PF00848">
    <property type="entry name" value="Ring_hydroxyl_A"/>
    <property type="match status" value="1"/>
</dbReference>
<evidence type="ECO:0000256" key="5">
    <source>
        <dbReference type="ARBA" id="ARBA00023004"/>
    </source>
</evidence>
<dbReference type="InterPro" id="IPR017941">
    <property type="entry name" value="Rieske_2Fe-2S"/>
</dbReference>
<dbReference type="PATRIC" id="fig|294.133.peg.4730"/>
<dbReference type="InterPro" id="IPR015879">
    <property type="entry name" value="Ring_hydroxy_dOase_asu_C_dom"/>
</dbReference>
<feature type="compositionally biased region" description="Polar residues" evidence="7">
    <location>
        <begin position="1"/>
        <end position="12"/>
    </location>
</feature>
<dbReference type="InterPro" id="IPR001663">
    <property type="entry name" value="Rng_hydr_dOase-A"/>
</dbReference>
<dbReference type="Gene3D" id="2.102.10.10">
    <property type="entry name" value="Rieske [2Fe-2S] iron-sulphur domain"/>
    <property type="match status" value="1"/>
</dbReference>
<dbReference type="Gene3D" id="3.90.380.10">
    <property type="entry name" value="Naphthalene 1,2-dioxygenase Alpha Subunit, Chain A, domain 1"/>
    <property type="match status" value="2"/>
</dbReference>
<dbReference type="SUPFAM" id="SSF55961">
    <property type="entry name" value="Bet v1-like"/>
    <property type="match status" value="1"/>
</dbReference>
<dbReference type="PROSITE" id="PS51296">
    <property type="entry name" value="RIESKE"/>
    <property type="match status" value="1"/>
</dbReference>
<dbReference type="GO" id="GO:0051537">
    <property type="term" value="F:2 iron, 2 sulfur cluster binding"/>
    <property type="evidence" value="ECO:0007669"/>
    <property type="project" value="UniProtKB-KW"/>
</dbReference>
<evidence type="ECO:0000256" key="6">
    <source>
        <dbReference type="ARBA" id="ARBA00023014"/>
    </source>
</evidence>
<dbReference type="InterPro" id="IPR036922">
    <property type="entry name" value="Rieske_2Fe-2S_sf"/>
</dbReference>
<dbReference type="PANTHER" id="PTHR43756">
    <property type="entry name" value="CHOLINE MONOOXYGENASE, CHLOROPLASTIC"/>
    <property type="match status" value="1"/>
</dbReference>
<name>A0A0F4V3M2_PSEFL</name>
<keyword evidence="6" id="KW-0411">Iron-sulfur</keyword>
<dbReference type="EMBL" id="LACH01000058">
    <property type="protein sequence ID" value="KJZ63115.1"/>
    <property type="molecule type" value="Genomic_DNA"/>
</dbReference>
<evidence type="ECO:0000313" key="9">
    <source>
        <dbReference type="EMBL" id="KJZ63115.1"/>
    </source>
</evidence>
<evidence type="ECO:0000256" key="4">
    <source>
        <dbReference type="ARBA" id="ARBA00023002"/>
    </source>
</evidence>
<dbReference type="GO" id="GO:0016491">
    <property type="term" value="F:oxidoreductase activity"/>
    <property type="evidence" value="ECO:0007669"/>
    <property type="project" value="UniProtKB-KW"/>
</dbReference>
<dbReference type="PRINTS" id="PR00090">
    <property type="entry name" value="RNGDIOXGNASE"/>
</dbReference>
<organism evidence="9 10">
    <name type="scientific">Pseudomonas fluorescens</name>
    <dbReference type="NCBI Taxonomy" id="294"/>
    <lineage>
        <taxon>Bacteria</taxon>
        <taxon>Pseudomonadati</taxon>
        <taxon>Pseudomonadota</taxon>
        <taxon>Gammaproteobacteria</taxon>
        <taxon>Pseudomonadales</taxon>
        <taxon>Pseudomonadaceae</taxon>
        <taxon>Pseudomonas</taxon>
    </lineage>
</organism>
<dbReference type="RefSeq" id="WP_046056051.1">
    <property type="nucleotide sequence ID" value="NZ_LACH01000058.1"/>
</dbReference>
<dbReference type="GO" id="GO:0005506">
    <property type="term" value="F:iron ion binding"/>
    <property type="evidence" value="ECO:0007669"/>
    <property type="project" value="InterPro"/>
</dbReference>
<keyword evidence="4" id="KW-0560">Oxidoreductase</keyword>
<accession>A0A0F4V3M2</accession>
<evidence type="ECO:0000313" key="10">
    <source>
        <dbReference type="Proteomes" id="UP000033400"/>
    </source>
</evidence>
<dbReference type="SUPFAM" id="SSF50022">
    <property type="entry name" value="ISP domain"/>
    <property type="match status" value="1"/>
</dbReference>
<feature type="region of interest" description="Disordered" evidence="7">
    <location>
        <begin position="1"/>
        <end position="20"/>
    </location>
</feature>
<dbReference type="Proteomes" id="UP000033400">
    <property type="component" value="Unassembled WGS sequence"/>
</dbReference>
<comment type="cofactor">
    <cofactor evidence="1">
        <name>Fe cation</name>
        <dbReference type="ChEBI" id="CHEBI:24875"/>
    </cofactor>
</comment>
<evidence type="ECO:0000256" key="3">
    <source>
        <dbReference type="ARBA" id="ARBA00022723"/>
    </source>
</evidence>
<protein>
    <submittedName>
        <fullName evidence="9">(2Fe-2S)-binding protein</fullName>
    </submittedName>
</protein>
<evidence type="ECO:0000256" key="7">
    <source>
        <dbReference type="SAM" id="MobiDB-lite"/>
    </source>
</evidence>
<feature type="domain" description="Rieske" evidence="8">
    <location>
        <begin position="50"/>
        <end position="159"/>
    </location>
</feature>
<keyword evidence="3" id="KW-0479">Metal-binding</keyword>
<dbReference type="OrthoDB" id="9769355at2"/>